<dbReference type="RefSeq" id="WP_377246732.1">
    <property type="nucleotide sequence ID" value="NZ_JBHLXP010000005.1"/>
</dbReference>
<accession>A0ABV6BHR0</accession>
<reference evidence="2 3" key="1">
    <citation type="submission" date="2024-09" db="EMBL/GenBank/DDBJ databases">
        <authorList>
            <person name="Sun Q."/>
            <person name="Mori K."/>
        </authorList>
    </citation>
    <scope>NUCLEOTIDE SEQUENCE [LARGE SCALE GENOMIC DNA]</scope>
    <source>
        <strain evidence="2 3">KCTC 23315</strain>
    </source>
</reference>
<comment type="caution">
    <text evidence="2">The sequence shown here is derived from an EMBL/GenBank/DDBJ whole genome shotgun (WGS) entry which is preliminary data.</text>
</comment>
<protein>
    <submittedName>
        <fullName evidence="2">DUF3087 family protein</fullName>
    </submittedName>
</protein>
<sequence length="168" mass="19188">MQLVDIDKNTYRSHLNVVIVSAVAVFSALGVGISAALVYWFGAAQGQNFYLNLLGVCVGGAIAAWCLHRLKRTRYFYEVAYVWDLKQELNLINRKLTVLKKAVELQDPDAMLVMLYNLQGSKQLWQLDDNILNLQELELELIQLEHKIRGCGLTLDANQYQRTLLEKF</sequence>
<feature type="transmembrane region" description="Helical" evidence="1">
    <location>
        <begin position="17"/>
        <end position="43"/>
    </location>
</feature>
<keyword evidence="3" id="KW-1185">Reference proteome</keyword>
<dbReference type="EMBL" id="JBHLXP010000005">
    <property type="protein sequence ID" value="MFC0049929.1"/>
    <property type="molecule type" value="Genomic_DNA"/>
</dbReference>
<keyword evidence="1" id="KW-0472">Membrane</keyword>
<evidence type="ECO:0000313" key="2">
    <source>
        <dbReference type="EMBL" id="MFC0049929.1"/>
    </source>
</evidence>
<keyword evidence="1" id="KW-0812">Transmembrane</keyword>
<evidence type="ECO:0000256" key="1">
    <source>
        <dbReference type="SAM" id="Phobius"/>
    </source>
</evidence>
<name>A0ABV6BHR0_9GAMM</name>
<feature type="transmembrane region" description="Helical" evidence="1">
    <location>
        <begin position="49"/>
        <end position="67"/>
    </location>
</feature>
<proteinExistence type="predicted"/>
<keyword evidence="1" id="KW-1133">Transmembrane helix</keyword>
<gene>
    <name evidence="2" type="ORF">ACFFJP_16630</name>
</gene>
<dbReference type="Proteomes" id="UP001589813">
    <property type="component" value="Unassembled WGS sequence"/>
</dbReference>
<dbReference type="InterPro" id="IPR021438">
    <property type="entry name" value="DUF3087"/>
</dbReference>
<evidence type="ECO:0000313" key="3">
    <source>
        <dbReference type="Proteomes" id="UP001589813"/>
    </source>
</evidence>
<dbReference type="Pfam" id="PF11286">
    <property type="entry name" value="DUF3087"/>
    <property type="match status" value="1"/>
</dbReference>
<organism evidence="2 3">
    <name type="scientific">Rheinheimera tilapiae</name>
    <dbReference type="NCBI Taxonomy" id="875043"/>
    <lineage>
        <taxon>Bacteria</taxon>
        <taxon>Pseudomonadati</taxon>
        <taxon>Pseudomonadota</taxon>
        <taxon>Gammaproteobacteria</taxon>
        <taxon>Chromatiales</taxon>
        <taxon>Chromatiaceae</taxon>
        <taxon>Rheinheimera</taxon>
    </lineage>
</organism>